<dbReference type="EMBL" id="MQWA01000001">
    <property type="protein sequence ID" value="PQJ28370.1"/>
    <property type="molecule type" value="Genomic_DNA"/>
</dbReference>
<feature type="signal peptide" evidence="1">
    <location>
        <begin position="1"/>
        <end position="20"/>
    </location>
</feature>
<keyword evidence="1" id="KW-0732">Signal</keyword>
<name>A0A2S7U1A6_9BACT</name>
<feature type="chain" id="PRO_5015591959" description="MBG domain-containing protein" evidence="1">
    <location>
        <begin position="21"/>
        <end position="151"/>
    </location>
</feature>
<protein>
    <recommendedName>
        <fullName evidence="4">MBG domain-containing protein</fullName>
    </recommendedName>
</protein>
<dbReference type="Proteomes" id="UP000239907">
    <property type="component" value="Unassembled WGS sequence"/>
</dbReference>
<organism evidence="2 3">
    <name type="scientific">Rubritalea profundi</name>
    <dbReference type="NCBI Taxonomy" id="1658618"/>
    <lineage>
        <taxon>Bacteria</taxon>
        <taxon>Pseudomonadati</taxon>
        <taxon>Verrucomicrobiota</taxon>
        <taxon>Verrucomicrobiia</taxon>
        <taxon>Verrucomicrobiales</taxon>
        <taxon>Rubritaleaceae</taxon>
        <taxon>Rubritalea</taxon>
    </lineage>
</organism>
<dbReference type="AlphaFoldDB" id="A0A2S7U1A6"/>
<accession>A0A2S7U1A6</accession>
<reference evidence="2 3" key="1">
    <citation type="submission" date="2016-12" db="EMBL/GenBank/DDBJ databases">
        <title>Study of bacterial adaptation to deep sea.</title>
        <authorList>
            <person name="Song J."/>
            <person name="Yoshizawa S."/>
            <person name="Kogure K."/>
        </authorList>
    </citation>
    <scope>NUCLEOTIDE SEQUENCE [LARGE SCALE GENOMIC DNA]</scope>
    <source>
        <strain evidence="2 3">SAORIC-165</strain>
    </source>
</reference>
<keyword evidence="3" id="KW-1185">Reference proteome</keyword>
<gene>
    <name evidence="2" type="ORF">BSZ32_07485</name>
</gene>
<proteinExistence type="predicted"/>
<sequence length="151" mass="15700">MEISSLTVLSSIAIALNCPAALITSLSSSVSTDVGNSVLVSETILGLSSNDSADYSAYADPIPEPIPQPEDLPTPTLFPVPFESTQLLDFGDAKDGNITSSATELTLSAPVGGAFSYTGANTNSLNVNDSNDDVTLSDKKAFSCRNFSIHH</sequence>
<dbReference type="RefSeq" id="WP_105042871.1">
    <property type="nucleotide sequence ID" value="NZ_MQWA01000001.1"/>
</dbReference>
<evidence type="ECO:0008006" key="4">
    <source>
        <dbReference type="Google" id="ProtNLM"/>
    </source>
</evidence>
<evidence type="ECO:0000313" key="3">
    <source>
        <dbReference type="Proteomes" id="UP000239907"/>
    </source>
</evidence>
<comment type="caution">
    <text evidence="2">The sequence shown here is derived from an EMBL/GenBank/DDBJ whole genome shotgun (WGS) entry which is preliminary data.</text>
</comment>
<evidence type="ECO:0000256" key="1">
    <source>
        <dbReference type="SAM" id="SignalP"/>
    </source>
</evidence>
<evidence type="ECO:0000313" key="2">
    <source>
        <dbReference type="EMBL" id="PQJ28370.1"/>
    </source>
</evidence>